<organism evidence="2 3">
    <name type="scientific">Halocatena pleomorpha</name>
    <dbReference type="NCBI Taxonomy" id="1785090"/>
    <lineage>
        <taxon>Archaea</taxon>
        <taxon>Methanobacteriati</taxon>
        <taxon>Methanobacteriota</taxon>
        <taxon>Stenosarchaea group</taxon>
        <taxon>Halobacteria</taxon>
        <taxon>Halobacteriales</taxon>
        <taxon>Natronomonadaceae</taxon>
        <taxon>Halocatena</taxon>
    </lineage>
</organism>
<feature type="domain" description="N-acetyltransferase" evidence="1">
    <location>
        <begin position="82"/>
        <end position="243"/>
    </location>
</feature>
<gene>
    <name evidence="2" type="ORF">EIK79_05990</name>
</gene>
<evidence type="ECO:0000313" key="3">
    <source>
        <dbReference type="Proteomes" id="UP000282322"/>
    </source>
</evidence>
<accession>A0A3P3RH82</accession>
<dbReference type="InterPro" id="IPR036388">
    <property type="entry name" value="WH-like_DNA-bd_sf"/>
</dbReference>
<dbReference type="PANTHER" id="PTHR43072:SF52">
    <property type="entry name" value="GCN5-RELATED N-ACETYLTRANSFERASE"/>
    <property type="match status" value="1"/>
</dbReference>
<comment type="caution">
    <text evidence="2">The sequence shown here is derived from an EMBL/GenBank/DDBJ whole genome shotgun (WGS) entry which is preliminary data.</text>
</comment>
<dbReference type="Pfam" id="PF00583">
    <property type="entry name" value="Acetyltransf_1"/>
    <property type="match status" value="1"/>
</dbReference>
<dbReference type="Gene3D" id="1.10.10.10">
    <property type="entry name" value="Winged helix-like DNA-binding domain superfamily/Winged helix DNA-binding domain"/>
    <property type="match status" value="1"/>
</dbReference>
<evidence type="ECO:0000313" key="2">
    <source>
        <dbReference type="EMBL" id="RRJ31813.1"/>
    </source>
</evidence>
<name>A0A3P3RH82_9EURY</name>
<dbReference type="InterPro" id="IPR000182">
    <property type="entry name" value="GNAT_dom"/>
</dbReference>
<dbReference type="RefSeq" id="WP_124954223.1">
    <property type="nucleotide sequence ID" value="NZ_RRCH01000012.1"/>
</dbReference>
<protein>
    <submittedName>
        <fullName evidence="2">GNAT family N-acetyltransferase</fullName>
    </submittedName>
</protein>
<dbReference type="Proteomes" id="UP000282322">
    <property type="component" value="Unassembled WGS sequence"/>
</dbReference>
<reference evidence="2 3" key="1">
    <citation type="submission" date="2018-11" db="EMBL/GenBank/DDBJ databases">
        <title>Taxonoimc description of Halomarina strain SPP-AMP-1.</title>
        <authorList>
            <person name="Pal Y."/>
            <person name="Srinivasana K."/>
            <person name="Verma A."/>
            <person name="Kumar P."/>
        </authorList>
    </citation>
    <scope>NUCLEOTIDE SEQUENCE [LARGE SCALE GENOMIC DNA]</scope>
    <source>
        <strain evidence="2 3">SPP-AMP-1</strain>
    </source>
</reference>
<keyword evidence="3" id="KW-1185">Reference proteome</keyword>
<dbReference type="Gene3D" id="3.40.630.30">
    <property type="match status" value="1"/>
</dbReference>
<sequence>MQARQTPAFETPDHRRIYEYVEQQGTATPRETAEALGMDPEQFHHELAVLKRDGYLEEHDDTLRVALEAGAAEEYSSDGVGYTIRPARQEDLSGIVGVMRTITSEKTYLVAESVAQQVDFEGVLIRHNDVETRMFFVATVADDVVGWAHIEAPELEKLSHAAKLTVGVLDEYRRHGIGGHLLHRSLEWATSHGYQRVYNSIPATNQEAARFLEDHGFETEAIRKEQYMIDGEFTAELMMARSL</sequence>
<dbReference type="OrthoDB" id="55684at2157"/>
<dbReference type="CDD" id="cd04301">
    <property type="entry name" value="NAT_SF"/>
    <property type="match status" value="1"/>
</dbReference>
<proteinExistence type="predicted"/>
<dbReference type="AlphaFoldDB" id="A0A3P3RH82"/>
<dbReference type="SUPFAM" id="SSF55729">
    <property type="entry name" value="Acyl-CoA N-acyltransferases (Nat)"/>
    <property type="match status" value="1"/>
</dbReference>
<dbReference type="PROSITE" id="PS51186">
    <property type="entry name" value="GNAT"/>
    <property type="match status" value="1"/>
</dbReference>
<dbReference type="PANTHER" id="PTHR43072">
    <property type="entry name" value="N-ACETYLTRANSFERASE"/>
    <property type="match status" value="1"/>
</dbReference>
<dbReference type="GO" id="GO:0016747">
    <property type="term" value="F:acyltransferase activity, transferring groups other than amino-acyl groups"/>
    <property type="evidence" value="ECO:0007669"/>
    <property type="project" value="InterPro"/>
</dbReference>
<evidence type="ECO:0000259" key="1">
    <source>
        <dbReference type="PROSITE" id="PS51186"/>
    </source>
</evidence>
<dbReference type="EMBL" id="RRCH01000012">
    <property type="protein sequence ID" value="RRJ31813.1"/>
    <property type="molecule type" value="Genomic_DNA"/>
</dbReference>
<dbReference type="InterPro" id="IPR016181">
    <property type="entry name" value="Acyl_CoA_acyltransferase"/>
</dbReference>